<name>B5AXC1_ECOLX</name>
<dbReference type="SUPFAM" id="SSF52540">
    <property type="entry name" value="P-loop containing nucleoside triphosphate hydrolases"/>
    <property type="match status" value="1"/>
</dbReference>
<accession>B5AXC1</accession>
<sequence length="826" mass="95185">MFNKMDVTKLNLPKVDIEEMLRRISSGKAILFTGAGFSRKTKNITNGEPPLAKALSKKISQLAGLGSDNEDLMFTSRFFLKHGNKSELLKLLKDNFVLREVSEYHEKICSLPWRRFYTTNYDNSIELACLKTGRRIESLDIDDLPKDHISQGDLCVHLNGAIDKAIISDLDSKIKLTNSSYLSPQSFISSQWNYVFKRDLETASAVIFVGYSMYDMDVQRLLYQTDSLVEKTYFIVHENASFQETFFLTDFGHVLPIGVEGFSNLINDIQFQSNENREEICLDCFELKEISYNHETITDTEIKDFLLFGKHDDNQINTSVSNDFLDNFLINRDLLKETIRLIQSKNNILIHSELGNGKTVFLKMITYLLAREGYNVYTFSEKSEYDDELSEIDWIVKNKKNVVIVIEGYNKAERLLNHININYPDEISIIITDRSAIALRTAYFINSLDIEFSEVSLDQLTESEISDFVDLIENQGLWSELTSLSKINKIKKVKEDYNGQISGILLGLLKSPSIQERIKYLTDELFKSQEYKDTVFAIALCDIIDVRKTSSIISEMAGNDSIYKMSLRSSDQFKSLYRFTESGTAIETKSSLMSLAIINNSFNVSYVRHKLLSIVETFNNLKNVSYDANKIFKSLLRFHVLEVLLPQKQKALDSYYMELKRVCPWLTDSPHYWVQYAMCRLSIGDLDSAQTYLNDAYSLARSKEDYHTENIDTQQARLLIMKCLKEPDSGKCFDSFIEAHNILIGLPDDGYKYRQIIPYKDVYELKYKHFNKGNKVQFEHACKALLAQVSSVDYHQDDLTLIKRVSFINRSKVILEEIVKSITSNR</sequence>
<dbReference type="EMBL" id="EU876907">
    <property type="protein sequence ID" value="ACG50157.1"/>
    <property type="molecule type" value="Genomic_DNA"/>
</dbReference>
<organism evidence="1">
    <name type="scientific">Escherichia coli O32:H37 str. P4</name>
    <dbReference type="NCBI Taxonomy" id="1167694"/>
    <lineage>
        <taxon>Bacteria</taxon>
        <taxon>Pseudomonadati</taxon>
        <taxon>Pseudomonadota</taxon>
        <taxon>Gammaproteobacteria</taxon>
        <taxon>Enterobacterales</taxon>
        <taxon>Enterobacteriaceae</taxon>
        <taxon>Escherichia</taxon>
    </lineage>
</organism>
<reference evidence="1" key="1">
    <citation type="journal article" date="2011" name="J. Dairy Sci.">
        <title>First evidence of the presence of genomic islands in Escherichia coli P4, a mammary pathogen frequently used to induce experimental mastitis.</title>
        <authorList>
            <person name="Dufour D."/>
            <person name="Germon P."/>
            <person name="Brusseaux E."/>
            <person name="Le Roux Y."/>
            <person name="Dary A."/>
        </authorList>
    </citation>
    <scope>NUCLEOTIDE SEQUENCE</scope>
    <source>
        <strain evidence="1">P4</strain>
    </source>
</reference>
<dbReference type="InterPro" id="IPR027417">
    <property type="entry name" value="P-loop_NTPase"/>
</dbReference>
<dbReference type="AlphaFoldDB" id="B5AXC1"/>
<evidence type="ECO:0000313" key="1">
    <source>
        <dbReference type="EMBL" id="ACG50157.1"/>
    </source>
</evidence>
<protein>
    <submittedName>
        <fullName evidence="1">Uncharacterized protein</fullName>
    </submittedName>
</protein>
<proteinExistence type="predicted"/>
<dbReference type="Pfam" id="PF13289">
    <property type="entry name" value="SIR2_2"/>
    <property type="match status" value="1"/>
</dbReference>